<dbReference type="EMBL" id="AP023354">
    <property type="protein sequence ID" value="BCJ26021.1"/>
    <property type="molecule type" value="Genomic_DNA"/>
</dbReference>
<evidence type="ECO:0008006" key="3">
    <source>
        <dbReference type="Google" id="ProtNLM"/>
    </source>
</evidence>
<gene>
    <name evidence="1" type="ORF">Asera_01290</name>
</gene>
<protein>
    <recommendedName>
        <fullName evidence="3">DUF4245 domain-containing protein</fullName>
    </recommendedName>
</protein>
<dbReference type="AlphaFoldDB" id="A0A810KUM6"/>
<name>A0A810KUM6_9ACTN</name>
<organism evidence="1 2">
    <name type="scientific">Actinocatenispora sera</name>
    <dbReference type="NCBI Taxonomy" id="390989"/>
    <lineage>
        <taxon>Bacteria</taxon>
        <taxon>Bacillati</taxon>
        <taxon>Actinomycetota</taxon>
        <taxon>Actinomycetes</taxon>
        <taxon>Micromonosporales</taxon>
        <taxon>Micromonosporaceae</taxon>
        <taxon>Actinocatenispora</taxon>
    </lineage>
</organism>
<reference evidence="1" key="1">
    <citation type="submission" date="2020-08" db="EMBL/GenBank/DDBJ databases">
        <title>Whole genome shotgun sequence of Actinocatenispora sera NBRC 101916.</title>
        <authorList>
            <person name="Komaki H."/>
            <person name="Tamura T."/>
        </authorList>
    </citation>
    <scope>NUCLEOTIDE SEQUENCE</scope>
    <source>
        <strain evidence="1">NBRC 101916</strain>
    </source>
</reference>
<dbReference type="KEGG" id="aser:Asera_01290"/>
<dbReference type="InterPro" id="IPR025339">
    <property type="entry name" value="DUF4245"/>
</dbReference>
<proteinExistence type="predicted"/>
<keyword evidence="2" id="KW-1185">Reference proteome</keyword>
<evidence type="ECO:0000313" key="1">
    <source>
        <dbReference type="EMBL" id="BCJ26021.1"/>
    </source>
</evidence>
<dbReference type="Pfam" id="PF14030">
    <property type="entry name" value="DUF4245"/>
    <property type="match status" value="1"/>
</dbReference>
<dbReference type="Proteomes" id="UP000680750">
    <property type="component" value="Chromosome"/>
</dbReference>
<sequence length="160" mass="17201">MVISMAVLLVPILIAVGVWRYLSSDRQVTVVDAKPAITQAQQADRFPVVTPRRLGPDWKVTSAETTDKHGTVTLRLGYVTPSGGFAQIVESNGDAAKLLADAVPKQARPAGSQHIGGADWARYTGDKNNQVLALMQPDRTILVVGQTNDDEMRTLAGSLH</sequence>
<accession>A0A810KUM6</accession>
<evidence type="ECO:0000313" key="2">
    <source>
        <dbReference type="Proteomes" id="UP000680750"/>
    </source>
</evidence>